<dbReference type="AlphaFoldDB" id="H8MNS7"/>
<gene>
    <name evidence="1" type="ordered locus">COCOR_06208</name>
</gene>
<protein>
    <recommendedName>
        <fullName evidence="3">Lipoprotein</fullName>
    </recommendedName>
</protein>
<name>H8MNS7_CORCM</name>
<reference evidence="2" key="2">
    <citation type="submission" date="2012-03" db="EMBL/GenBank/DDBJ databases">
        <title>Genome sequence of the fruiting myxobacterium Corallococcus coralloides DSM 2259.</title>
        <authorList>
            <person name="Huntley S."/>
            <person name="Zhang Y."/>
            <person name="Treuner-Lange A."/>
            <person name="Sensen C.W."/>
            <person name="Sogaard-Andersen L."/>
        </authorList>
    </citation>
    <scope>NUCLEOTIDE SEQUENCE [LARGE SCALE GENOMIC DNA]</scope>
    <source>
        <strain evidence="2">ATCC 25202 / DSM 2259 / NBRC 100086 / M2</strain>
    </source>
</reference>
<dbReference type="RefSeq" id="WP_014398996.1">
    <property type="nucleotide sequence ID" value="NC_017030.1"/>
</dbReference>
<dbReference type="InParanoid" id="H8MNS7"/>
<dbReference type="KEGG" id="ccx:COCOR_06208"/>
<evidence type="ECO:0000313" key="2">
    <source>
        <dbReference type="Proteomes" id="UP000007587"/>
    </source>
</evidence>
<organism evidence="1 2">
    <name type="scientific">Corallococcus coralloides (strain ATCC 25202 / DSM 2259 / NBRC 100086 / M2)</name>
    <name type="common">Myxococcus coralloides</name>
    <dbReference type="NCBI Taxonomy" id="1144275"/>
    <lineage>
        <taxon>Bacteria</taxon>
        <taxon>Pseudomonadati</taxon>
        <taxon>Myxococcota</taxon>
        <taxon>Myxococcia</taxon>
        <taxon>Myxococcales</taxon>
        <taxon>Cystobacterineae</taxon>
        <taxon>Myxococcaceae</taxon>
        <taxon>Corallococcus</taxon>
    </lineage>
</organism>
<accession>H8MNS7</accession>
<dbReference type="Proteomes" id="UP000007587">
    <property type="component" value="Chromosome"/>
</dbReference>
<evidence type="ECO:0008006" key="3">
    <source>
        <dbReference type="Google" id="ProtNLM"/>
    </source>
</evidence>
<dbReference type="OrthoDB" id="1972184at2"/>
<sequence length="129" mass="13951">MQTIGCFNLTNEGGFVCAGEISYIDSNGNSGKTDRYGYINLGQSELMLPSDKGVQADWIIQLYIDINGGNDRTGGTHFLYDPNSTACAHYRITGTTLNSEVHFDGITPTADVKILVTPVERSPRKTATG</sequence>
<dbReference type="EMBL" id="CP003389">
    <property type="protein sequence ID" value="AFE06808.1"/>
    <property type="molecule type" value="Genomic_DNA"/>
</dbReference>
<evidence type="ECO:0000313" key="1">
    <source>
        <dbReference type="EMBL" id="AFE06808.1"/>
    </source>
</evidence>
<keyword evidence="2" id="KW-1185">Reference proteome</keyword>
<reference evidence="1 2" key="1">
    <citation type="journal article" date="2012" name="J. Bacteriol.">
        <title>Complete Genome Sequence of the Fruiting Myxobacterium Corallococcus coralloides DSM 2259.</title>
        <authorList>
            <person name="Huntley S."/>
            <person name="Zhang Y."/>
            <person name="Treuner-Lange A."/>
            <person name="Kneip S."/>
            <person name="Sensen C.W."/>
            <person name="Sogaard-Andersen L."/>
        </authorList>
    </citation>
    <scope>NUCLEOTIDE SEQUENCE [LARGE SCALE GENOMIC DNA]</scope>
    <source>
        <strain evidence="2">ATCC 25202 / DSM 2259 / NBRC 100086 / M2</strain>
    </source>
</reference>
<dbReference type="eggNOG" id="ENOG5032TTT">
    <property type="taxonomic scope" value="Bacteria"/>
</dbReference>
<dbReference type="HOGENOM" id="CLU_1945118_0_0_7"/>
<proteinExistence type="predicted"/>